<keyword evidence="7 10" id="KW-1133">Transmembrane helix</keyword>
<dbReference type="InterPro" id="IPR029044">
    <property type="entry name" value="Nucleotide-diphossugar_trans"/>
</dbReference>
<dbReference type="GO" id="GO:0004100">
    <property type="term" value="F:chitin synthase activity"/>
    <property type="evidence" value="ECO:0007669"/>
    <property type="project" value="UniProtKB-EC"/>
</dbReference>
<dbReference type="SUPFAM" id="SSF53448">
    <property type="entry name" value="Nucleotide-diphospho-sugar transferases"/>
    <property type="match status" value="1"/>
</dbReference>
<dbReference type="RefSeq" id="XP_040742207.1">
    <property type="nucleotide sequence ID" value="XM_040884333.1"/>
</dbReference>
<feature type="non-terminal residue" evidence="11">
    <location>
        <position position="496"/>
    </location>
</feature>
<dbReference type="GeneID" id="63800981"/>
<dbReference type="EMBL" id="MCFD01000010">
    <property type="protein sequence ID" value="ORX68393.1"/>
    <property type="molecule type" value="Genomic_DNA"/>
</dbReference>
<dbReference type="STRING" id="61395.A0A1Y1W494"/>
<evidence type="ECO:0000256" key="1">
    <source>
        <dbReference type="ARBA" id="ARBA00004651"/>
    </source>
</evidence>
<gene>
    <name evidence="11" type="ORF">DL89DRAFT_217484</name>
</gene>
<feature type="transmembrane region" description="Helical" evidence="10">
    <location>
        <begin position="366"/>
        <end position="385"/>
    </location>
</feature>
<keyword evidence="9" id="KW-0325">Glycoprotein</keyword>
<reference evidence="11 12" key="1">
    <citation type="submission" date="2016-07" db="EMBL/GenBank/DDBJ databases">
        <title>Pervasive Adenine N6-methylation of Active Genes in Fungi.</title>
        <authorList>
            <consortium name="DOE Joint Genome Institute"/>
            <person name="Mondo S.J."/>
            <person name="Dannebaum R.O."/>
            <person name="Kuo R.C."/>
            <person name="Labutti K."/>
            <person name="Haridas S."/>
            <person name="Kuo A."/>
            <person name="Salamov A."/>
            <person name="Ahrendt S.R."/>
            <person name="Lipzen A."/>
            <person name="Sullivan W."/>
            <person name="Andreopoulos W.B."/>
            <person name="Clum A."/>
            <person name="Lindquist E."/>
            <person name="Daum C."/>
            <person name="Ramamoorthy G.K."/>
            <person name="Gryganskyi A."/>
            <person name="Culley D."/>
            <person name="Magnuson J.K."/>
            <person name="James T.Y."/>
            <person name="O'Malley M.A."/>
            <person name="Stajich J.E."/>
            <person name="Spatafora J.W."/>
            <person name="Visel A."/>
            <person name="Grigoriev I.V."/>
        </authorList>
    </citation>
    <scope>NUCLEOTIDE SEQUENCE [LARGE SCALE GENOMIC DNA]</scope>
    <source>
        <strain evidence="11 12">ATCC 12442</strain>
    </source>
</reference>
<feature type="non-terminal residue" evidence="11">
    <location>
        <position position="1"/>
    </location>
</feature>
<evidence type="ECO:0000313" key="12">
    <source>
        <dbReference type="Proteomes" id="UP000193922"/>
    </source>
</evidence>
<proteinExistence type="predicted"/>
<dbReference type="InterPro" id="IPR004835">
    <property type="entry name" value="Chitin_synth"/>
</dbReference>
<evidence type="ECO:0000256" key="9">
    <source>
        <dbReference type="ARBA" id="ARBA00023180"/>
    </source>
</evidence>
<dbReference type="EC" id="2.4.1.16" evidence="2"/>
<accession>A0A1Y1W494</accession>
<evidence type="ECO:0000256" key="3">
    <source>
        <dbReference type="ARBA" id="ARBA00022475"/>
    </source>
</evidence>
<evidence type="ECO:0000256" key="6">
    <source>
        <dbReference type="ARBA" id="ARBA00022692"/>
    </source>
</evidence>
<dbReference type="AlphaFoldDB" id="A0A1Y1W494"/>
<keyword evidence="4" id="KW-0328">Glycosyltransferase</keyword>
<dbReference type="GO" id="GO:0030428">
    <property type="term" value="C:cell septum"/>
    <property type="evidence" value="ECO:0007669"/>
    <property type="project" value="TreeGrafter"/>
</dbReference>
<evidence type="ECO:0000256" key="8">
    <source>
        <dbReference type="ARBA" id="ARBA00023136"/>
    </source>
</evidence>
<keyword evidence="3" id="KW-1003">Cell membrane</keyword>
<keyword evidence="8 10" id="KW-0472">Membrane</keyword>
<dbReference type="GO" id="GO:0006031">
    <property type="term" value="P:chitin biosynthetic process"/>
    <property type="evidence" value="ECO:0007669"/>
    <property type="project" value="TreeGrafter"/>
</dbReference>
<evidence type="ECO:0000256" key="2">
    <source>
        <dbReference type="ARBA" id="ARBA00012543"/>
    </source>
</evidence>
<name>A0A1Y1W494_9FUNG</name>
<keyword evidence="6 10" id="KW-0812">Transmembrane</keyword>
<evidence type="ECO:0000256" key="5">
    <source>
        <dbReference type="ARBA" id="ARBA00022679"/>
    </source>
</evidence>
<dbReference type="OrthoDB" id="370884at2759"/>
<keyword evidence="5" id="KW-0808">Transferase</keyword>
<dbReference type="PANTHER" id="PTHR22914">
    <property type="entry name" value="CHITIN SYNTHASE"/>
    <property type="match status" value="1"/>
</dbReference>
<evidence type="ECO:0000313" key="11">
    <source>
        <dbReference type="EMBL" id="ORX68393.1"/>
    </source>
</evidence>
<protein>
    <recommendedName>
        <fullName evidence="2">chitin synthase</fullName>
        <ecNumber evidence="2">2.4.1.16</ecNumber>
    </recommendedName>
</protein>
<feature type="transmembrane region" description="Helical" evidence="10">
    <location>
        <begin position="419"/>
        <end position="443"/>
    </location>
</feature>
<dbReference type="Gene3D" id="3.90.550.10">
    <property type="entry name" value="Spore Coat Polysaccharide Biosynthesis Protein SpsA, Chain A"/>
    <property type="match status" value="1"/>
</dbReference>
<evidence type="ECO:0000256" key="4">
    <source>
        <dbReference type="ARBA" id="ARBA00022676"/>
    </source>
</evidence>
<organism evidence="11 12">
    <name type="scientific">Linderina pennispora</name>
    <dbReference type="NCBI Taxonomy" id="61395"/>
    <lineage>
        <taxon>Eukaryota</taxon>
        <taxon>Fungi</taxon>
        <taxon>Fungi incertae sedis</taxon>
        <taxon>Zoopagomycota</taxon>
        <taxon>Kickxellomycotina</taxon>
        <taxon>Kickxellomycetes</taxon>
        <taxon>Kickxellales</taxon>
        <taxon>Kickxellaceae</taxon>
        <taxon>Linderina</taxon>
    </lineage>
</organism>
<comment type="caution">
    <text evidence="11">The sequence shown here is derived from an EMBL/GenBank/DDBJ whole genome shotgun (WGS) entry which is preliminary data.</text>
</comment>
<sequence>ITCYNEDEETLRRTLDSIAQTNYANNRKLAFIVADGEVSCAGDHRTTSEILRGLITKIPTEKPTRPLPYIAIGEGPREFNAAEVIPGVYKSANGASTPCILVLKVGTKLERRTDSPKAGNRGKRDSQLIILQWLKNVLMNNHLTPLEFELCRYASQLARLNPDQFEYLMMVDADTQIDVECIARLVAAMERDAGIMGLCGETRIANKTASWVTRIQVYEYYISHHLSKAFESLWGGVTCLPGCCSMYRIFSRKAAAGSVVPLLVSPEVLCAYSSTDTHTLHQKNLLLLGEDRYLTTVLLRAFPKRKMMYVPRAICRTTVPDKFSVLISQRRRWINSTIHNLLELILVTDLCGTFCCSMQFLVLMDLLGNVVLPSSVVFLYYLIIAECLGHPVALPLMLMALTFLLQGIMILITTQRVVYIYWMLIYILAIPIWNFVMPLYAFWRFDDFSWGKTRMCGPEADRTTFITEEERLALEPIPLRRWKDWMRDNLHRLNQD</sequence>
<feature type="transmembrane region" description="Helical" evidence="10">
    <location>
        <begin position="392"/>
        <end position="413"/>
    </location>
</feature>
<dbReference type="GO" id="GO:0005886">
    <property type="term" value="C:plasma membrane"/>
    <property type="evidence" value="ECO:0007669"/>
    <property type="project" value="UniProtKB-SubCell"/>
</dbReference>
<evidence type="ECO:0000256" key="10">
    <source>
        <dbReference type="SAM" id="Phobius"/>
    </source>
</evidence>
<evidence type="ECO:0000256" key="7">
    <source>
        <dbReference type="ARBA" id="ARBA00022989"/>
    </source>
</evidence>
<dbReference type="PANTHER" id="PTHR22914:SF16">
    <property type="entry name" value="CHITIN SYNTHASE 3"/>
    <property type="match status" value="1"/>
</dbReference>
<comment type="subcellular location">
    <subcellularLocation>
        <location evidence="1">Cell membrane</location>
        <topology evidence="1">Multi-pass membrane protein</topology>
    </subcellularLocation>
</comment>
<dbReference type="Pfam" id="PF03142">
    <property type="entry name" value="Chitin_synth_2"/>
    <property type="match status" value="1"/>
</dbReference>
<dbReference type="Proteomes" id="UP000193922">
    <property type="component" value="Unassembled WGS sequence"/>
</dbReference>
<keyword evidence="12" id="KW-1185">Reference proteome</keyword>